<keyword evidence="2" id="KW-1185">Reference proteome</keyword>
<dbReference type="Proteomes" id="UP000029981">
    <property type="component" value="Chromosome 6"/>
</dbReference>
<protein>
    <submittedName>
        <fullName evidence="1">Uncharacterized protein</fullName>
    </submittedName>
</protein>
<accession>A0A0A0KCA1</accession>
<dbReference type="AlphaFoldDB" id="A0A0A0KCA1"/>
<reference evidence="1 2" key="1">
    <citation type="journal article" date="2009" name="Nat. Genet.">
        <title>The genome of the cucumber, Cucumis sativus L.</title>
        <authorList>
            <person name="Huang S."/>
            <person name="Li R."/>
            <person name="Zhang Z."/>
            <person name="Li L."/>
            <person name="Gu X."/>
            <person name="Fan W."/>
            <person name="Lucas W.J."/>
            <person name="Wang X."/>
            <person name="Xie B."/>
            <person name="Ni P."/>
            <person name="Ren Y."/>
            <person name="Zhu H."/>
            <person name="Li J."/>
            <person name="Lin K."/>
            <person name="Jin W."/>
            <person name="Fei Z."/>
            <person name="Li G."/>
            <person name="Staub J."/>
            <person name="Kilian A."/>
            <person name="van der Vossen E.A."/>
            <person name="Wu Y."/>
            <person name="Guo J."/>
            <person name="He J."/>
            <person name="Jia Z."/>
            <person name="Ren Y."/>
            <person name="Tian G."/>
            <person name="Lu Y."/>
            <person name="Ruan J."/>
            <person name="Qian W."/>
            <person name="Wang M."/>
            <person name="Huang Q."/>
            <person name="Li B."/>
            <person name="Xuan Z."/>
            <person name="Cao J."/>
            <person name="Asan"/>
            <person name="Wu Z."/>
            <person name="Zhang J."/>
            <person name="Cai Q."/>
            <person name="Bai Y."/>
            <person name="Zhao B."/>
            <person name="Han Y."/>
            <person name="Li Y."/>
            <person name="Li X."/>
            <person name="Wang S."/>
            <person name="Shi Q."/>
            <person name="Liu S."/>
            <person name="Cho W.K."/>
            <person name="Kim J.Y."/>
            <person name="Xu Y."/>
            <person name="Heller-Uszynska K."/>
            <person name="Miao H."/>
            <person name="Cheng Z."/>
            <person name="Zhang S."/>
            <person name="Wu J."/>
            <person name="Yang Y."/>
            <person name="Kang H."/>
            <person name="Li M."/>
            <person name="Liang H."/>
            <person name="Ren X."/>
            <person name="Shi Z."/>
            <person name="Wen M."/>
            <person name="Jian M."/>
            <person name="Yang H."/>
            <person name="Zhang G."/>
            <person name="Yang Z."/>
            <person name="Chen R."/>
            <person name="Liu S."/>
            <person name="Li J."/>
            <person name="Ma L."/>
            <person name="Liu H."/>
            <person name="Zhou Y."/>
            <person name="Zhao J."/>
            <person name="Fang X."/>
            <person name="Li G."/>
            <person name="Fang L."/>
            <person name="Li Y."/>
            <person name="Liu D."/>
            <person name="Zheng H."/>
            <person name="Zhang Y."/>
            <person name="Qin N."/>
            <person name="Li Z."/>
            <person name="Yang G."/>
            <person name="Yang S."/>
            <person name="Bolund L."/>
            <person name="Kristiansen K."/>
            <person name="Zheng H."/>
            <person name="Li S."/>
            <person name="Zhang X."/>
            <person name="Yang H."/>
            <person name="Wang J."/>
            <person name="Sun R."/>
            <person name="Zhang B."/>
            <person name="Jiang S."/>
            <person name="Wang J."/>
            <person name="Du Y."/>
            <person name="Li S."/>
        </authorList>
    </citation>
    <scope>NUCLEOTIDE SEQUENCE [LARGE SCALE GENOMIC DNA]</scope>
    <source>
        <strain evidence="2">cv. 9930</strain>
    </source>
</reference>
<dbReference type="Gramene" id="KGN47153">
    <property type="protein sequence ID" value="KGN47153"/>
    <property type="gene ID" value="Csa_6G190440"/>
</dbReference>
<proteinExistence type="predicted"/>
<organism evidence="1 2">
    <name type="scientific">Cucumis sativus</name>
    <name type="common">Cucumber</name>
    <dbReference type="NCBI Taxonomy" id="3659"/>
    <lineage>
        <taxon>Eukaryota</taxon>
        <taxon>Viridiplantae</taxon>
        <taxon>Streptophyta</taxon>
        <taxon>Embryophyta</taxon>
        <taxon>Tracheophyta</taxon>
        <taxon>Spermatophyta</taxon>
        <taxon>Magnoliopsida</taxon>
        <taxon>eudicotyledons</taxon>
        <taxon>Gunneridae</taxon>
        <taxon>Pentapetalae</taxon>
        <taxon>rosids</taxon>
        <taxon>fabids</taxon>
        <taxon>Cucurbitales</taxon>
        <taxon>Cucurbitaceae</taxon>
        <taxon>Benincaseae</taxon>
        <taxon>Cucumis</taxon>
    </lineage>
</organism>
<reference evidence="1 2" key="4">
    <citation type="journal article" date="2011" name="BMC Genomics">
        <title>RNA-Seq improves annotation of protein-coding genes in the cucumber genome.</title>
        <authorList>
            <person name="Li Z."/>
            <person name="Zhang Z."/>
            <person name="Yan P."/>
            <person name="Huang S."/>
            <person name="Fei Z."/>
            <person name="Lin K."/>
        </authorList>
    </citation>
    <scope>NUCLEOTIDE SEQUENCE [LARGE SCALE GENOMIC DNA]</scope>
    <source>
        <strain evidence="2">cv. 9930</strain>
    </source>
</reference>
<reference evidence="1 2" key="2">
    <citation type="journal article" date="2009" name="PLoS ONE">
        <title>An integrated genetic and cytogenetic map of the cucumber genome.</title>
        <authorList>
            <person name="Ren Y."/>
            <person name="Zhang Z."/>
            <person name="Liu J."/>
            <person name="Staub J.E."/>
            <person name="Han Y."/>
            <person name="Cheng Z."/>
            <person name="Li X."/>
            <person name="Lu J."/>
            <person name="Miao H."/>
            <person name="Kang H."/>
            <person name="Xie B."/>
            <person name="Gu X."/>
            <person name="Wang X."/>
            <person name="Du Y."/>
            <person name="Jin W."/>
            <person name="Huang S."/>
        </authorList>
    </citation>
    <scope>NUCLEOTIDE SEQUENCE [LARGE SCALE GENOMIC DNA]</scope>
    <source>
        <strain evidence="2">cv. 9930</strain>
    </source>
</reference>
<evidence type="ECO:0000313" key="2">
    <source>
        <dbReference type="Proteomes" id="UP000029981"/>
    </source>
</evidence>
<reference evidence="1 2" key="3">
    <citation type="journal article" date="2010" name="BMC Genomics">
        <title>Transcriptome sequencing and comparative analysis of cucumber flowers with different sex types.</title>
        <authorList>
            <person name="Guo S."/>
            <person name="Zheng Y."/>
            <person name="Joung J.G."/>
            <person name="Liu S."/>
            <person name="Zhang Z."/>
            <person name="Crasta O.R."/>
            <person name="Sobral B.W."/>
            <person name="Xu Y."/>
            <person name="Huang S."/>
            <person name="Fei Z."/>
        </authorList>
    </citation>
    <scope>NUCLEOTIDE SEQUENCE [LARGE SCALE GENOMIC DNA]</scope>
    <source>
        <strain evidence="2">cv. 9930</strain>
    </source>
</reference>
<gene>
    <name evidence="1" type="ORF">Csa_6G190440</name>
</gene>
<dbReference type="EMBL" id="CM002927">
    <property type="protein sequence ID" value="KGN47153.1"/>
    <property type="molecule type" value="Genomic_DNA"/>
</dbReference>
<sequence>MFSGPYIKSPLSPFRSTGHSLMLRLTIHGRLENWHCLRQTCGCEQLLNFPAMENCLVGSHGMAVQPVYADANPYALKVTYRFGMSKQKDNKPQKPFPEVEDMEFGPGEETCAGTKGTRILQFWVLWVSTPLKESPTFVLFFFLLLFKDDSKQKRLSLISI</sequence>
<evidence type="ECO:0000313" key="1">
    <source>
        <dbReference type="EMBL" id="KGN47153.1"/>
    </source>
</evidence>
<name>A0A0A0KCA1_CUCSA</name>